<feature type="region of interest" description="Disordered" evidence="1">
    <location>
        <begin position="245"/>
        <end position="311"/>
    </location>
</feature>
<proteinExistence type="predicted"/>
<dbReference type="GO" id="GO:1904356">
    <property type="term" value="P:regulation of telomere maintenance via telomere lengthening"/>
    <property type="evidence" value="ECO:0007669"/>
    <property type="project" value="TreeGrafter"/>
</dbReference>
<feature type="domain" description="TERF1-interacting nuclear factor 2 N-terminal" evidence="2">
    <location>
        <begin position="10"/>
        <end position="158"/>
    </location>
</feature>
<evidence type="ECO:0000256" key="1">
    <source>
        <dbReference type="SAM" id="MobiDB-lite"/>
    </source>
</evidence>
<dbReference type="PANTHER" id="PTHR15512">
    <property type="entry name" value="TERF1-INTERACTING NUCLEAR FACTOR 2"/>
    <property type="match status" value="1"/>
</dbReference>
<accession>A0AA47M3L0</accession>
<dbReference type="InterPro" id="IPR039098">
    <property type="entry name" value="TINF2"/>
</dbReference>
<feature type="compositionally biased region" description="Low complexity" evidence="1">
    <location>
        <begin position="260"/>
        <end position="270"/>
    </location>
</feature>
<feature type="compositionally biased region" description="Acidic residues" evidence="1">
    <location>
        <begin position="299"/>
        <end position="311"/>
    </location>
</feature>
<dbReference type="GO" id="GO:0042162">
    <property type="term" value="F:telomeric DNA binding"/>
    <property type="evidence" value="ECO:0007669"/>
    <property type="project" value="TreeGrafter"/>
</dbReference>
<dbReference type="GO" id="GO:0070187">
    <property type="term" value="C:shelterin complex"/>
    <property type="evidence" value="ECO:0007669"/>
    <property type="project" value="InterPro"/>
</dbReference>
<dbReference type="PANTHER" id="PTHR15512:SF0">
    <property type="entry name" value="TERF1-INTERACTING NUCLEAR FACTOR 2"/>
    <property type="match status" value="1"/>
</dbReference>
<dbReference type="CDD" id="cd11657">
    <property type="entry name" value="TIN2_N"/>
    <property type="match status" value="1"/>
</dbReference>
<feature type="region of interest" description="Disordered" evidence="1">
    <location>
        <begin position="70"/>
        <end position="92"/>
    </location>
</feature>
<comment type="caution">
    <text evidence="3">The sequence shown here is derived from an EMBL/GenBank/DDBJ whole genome shotgun (WGS) entry which is preliminary data.</text>
</comment>
<sequence length="311" mass="33957">MTAVMLRALHRLEVPQYWRVARFVSVVMDMVPELLLDPHWTQLCTGLRAKYILELCRCEKPADPEQLTALLDEVTRPRPPSAGQEEEKEVEEEVEKEVEANFVELVHTMLKDPEVKQNFFTEVYPVAYGPDYDRDLLTLFQELLCRLAQLLPIPDLGQGEPVVNSDDVIAPELQTKHASSVLGAVCFLGNEAEFVSSTVSWLGRGGSLLDECDGAVSSAHLRGLLGHHRQLAHLEQHVPPSSMGDCILSALAGPPPAGPPSQSASPLSPGDHAPHGAAVAEVMVTDYAEVELGTTAPSQEEEEEEEEGGVC</sequence>
<reference evidence="3" key="1">
    <citation type="journal article" date="2023" name="Front. Mar. Sci.">
        <title>A new Merluccius polli reference genome to investigate the effects of global change in West African waters.</title>
        <authorList>
            <person name="Mateo J.L."/>
            <person name="Blanco-Fernandez C."/>
            <person name="Garcia-Vazquez E."/>
            <person name="Machado-Schiaffino G."/>
        </authorList>
    </citation>
    <scope>NUCLEOTIDE SEQUENCE</scope>
    <source>
        <strain evidence="3">C29</strain>
        <tissue evidence="3">Fin</tissue>
    </source>
</reference>
<evidence type="ECO:0000313" key="4">
    <source>
        <dbReference type="Proteomes" id="UP001174136"/>
    </source>
</evidence>
<gene>
    <name evidence="3" type="ORF">N1851_031627</name>
</gene>
<dbReference type="InterPro" id="IPR029400">
    <property type="entry name" value="TINF2_N"/>
</dbReference>
<dbReference type="EMBL" id="JAOPHQ010006034">
    <property type="protein sequence ID" value="KAK0133017.1"/>
    <property type="molecule type" value="Genomic_DNA"/>
</dbReference>
<dbReference type="Proteomes" id="UP001174136">
    <property type="component" value="Unassembled WGS sequence"/>
</dbReference>
<protein>
    <recommendedName>
        <fullName evidence="2">TERF1-interacting nuclear factor 2 N-terminal domain-containing protein</fullName>
    </recommendedName>
</protein>
<keyword evidence="4" id="KW-1185">Reference proteome</keyword>
<dbReference type="GO" id="GO:0016233">
    <property type="term" value="P:telomere capping"/>
    <property type="evidence" value="ECO:0007669"/>
    <property type="project" value="InterPro"/>
</dbReference>
<organism evidence="3 4">
    <name type="scientific">Merluccius polli</name>
    <name type="common">Benguela hake</name>
    <name type="synonym">Merluccius cadenati</name>
    <dbReference type="NCBI Taxonomy" id="89951"/>
    <lineage>
        <taxon>Eukaryota</taxon>
        <taxon>Metazoa</taxon>
        <taxon>Chordata</taxon>
        <taxon>Craniata</taxon>
        <taxon>Vertebrata</taxon>
        <taxon>Euteleostomi</taxon>
        <taxon>Actinopterygii</taxon>
        <taxon>Neopterygii</taxon>
        <taxon>Teleostei</taxon>
        <taxon>Neoteleostei</taxon>
        <taxon>Acanthomorphata</taxon>
        <taxon>Zeiogadaria</taxon>
        <taxon>Gadariae</taxon>
        <taxon>Gadiformes</taxon>
        <taxon>Gadoidei</taxon>
        <taxon>Merlucciidae</taxon>
        <taxon>Merluccius</taxon>
    </lineage>
</organism>
<evidence type="ECO:0000259" key="2">
    <source>
        <dbReference type="Pfam" id="PF14973"/>
    </source>
</evidence>
<dbReference type="AlphaFoldDB" id="A0AA47M3L0"/>
<evidence type="ECO:0000313" key="3">
    <source>
        <dbReference type="EMBL" id="KAK0133017.1"/>
    </source>
</evidence>
<dbReference type="Pfam" id="PF14973">
    <property type="entry name" value="TINF2_N"/>
    <property type="match status" value="1"/>
</dbReference>
<name>A0AA47M3L0_MERPO</name>